<dbReference type="PANTHER" id="PTHR36528">
    <property type="entry name" value="CRISPR SYSTEM SINGLE-STRAND-SPECIFIC DEOXYRIBONUCLEASE CAS10/CSM1 (SUBTYPE III-A)"/>
    <property type="match status" value="1"/>
</dbReference>
<dbReference type="Pfam" id="PF18211">
    <property type="entry name" value="Csm1_B"/>
    <property type="match status" value="1"/>
</dbReference>
<keyword evidence="1" id="KW-0808">Transferase</keyword>
<reference evidence="3 4" key="1">
    <citation type="submission" date="2018-09" db="EMBL/GenBank/DDBJ databases">
        <title>Metagenome Assembled Genomes from an Advanced Water Purification Facility.</title>
        <authorList>
            <person name="Stamps B.W."/>
            <person name="Spear J.R."/>
        </authorList>
    </citation>
    <scope>NUCLEOTIDE SEQUENCE [LARGE SCALE GENOMIC DNA]</scope>
    <source>
        <strain evidence="3">Bin_27_1</strain>
    </source>
</reference>
<evidence type="ECO:0000313" key="3">
    <source>
        <dbReference type="EMBL" id="TXH87713.1"/>
    </source>
</evidence>
<dbReference type="EMBL" id="SSFD01000082">
    <property type="protein sequence ID" value="TXH87713.1"/>
    <property type="molecule type" value="Genomic_DNA"/>
</dbReference>
<evidence type="ECO:0000313" key="4">
    <source>
        <dbReference type="Proteomes" id="UP000321192"/>
    </source>
</evidence>
<dbReference type="NCBIfam" id="TIGR02578">
    <property type="entry name" value="cas_TM1811_Csm1"/>
    <property type="match status" value="1"/>
</dbReference>
<protein>
    <submittedName>
        <fullName evidence="3">Type III-A CRISPR-associated protein Cas10/Csm1</fullName>
    </submittedName>
</protein>
<dbReference type="InterPro" id="IPR052117">
    <property type="entry name" value="Cas10/Csm1_subtype-III-A"/>
</dbReference>
<evidence type="ECO:0000259" key="2">
    <source>
        <dbReference type="Pfam" id="PF18211"/>
    </source>
</evidence>
<dbReference type="AlphaFoldDB" id="A0A5C7SVY9"/>
<gene>
    <name evidence="3" type="primary">cas10</name>
    <name evidence="3" type="ORF">E6Q80_05925</name>
</gene>
<evidence type="ECO:0000256" key="1">
    <source>
        <dbReference type="ARBA" id="ARBA00022679"/>
    </source>
</evidence>
<dbReference type="GO" id="GO:0016740">
    <property type="term" value="F:transferase activity"/>
    <property type="evidence" value="ECO:0007669"/>
    <property type="project" value="UniProtKB-KW"/>
</dbReference>
<proteinExistence type="predicted"/>
<dbReference type="InterPro" id="IPR041062">
    <property type="entry name" value="Csm1_B"/>
</dbReference>
<dbReference type="RefSeq" id="WP_276657570.1">
    <property type="nucleotide sequence ID" value="NZ_SSFD01000082.1"/>
</dbReference>
<organism evidence="3 4">
    <name type="scientific">Thauera aminoaromatica</name>
    <dbReference type="NCBI Taxonomy" id="164330"/>
    <lineage>
        <taxon>Bacteria</taxon>
        <taxon>Pseudomonadati</taxon>
        <taxon>Pseudomonadota</taxon>
        <taxon>Betaproteobacteria</taxon>
        <taxon>Rhodocyclales</taxon>
        <taxon>Zoogloeaceae</taxon>
        <taxon>Thauera</taxon>
    </lineage>
</organism>
<accession>A0A5C7SVY9</accession>
<name>A0A5C7SVY9_THASP</name>
<sequence length="688" mass="76183">MAHPSIDPSTRVALAAYLHDLGKFAERAGVFDDDPRLDAHLTLYCPFHNEGRWFSHRHAAHTALAFGAIERLLPDTLLGDTTPFAGRKHAGDVDMSDATDSLVNAAAAHHKPATFLQWIVATADRVASGFEREEFDRYNAATETRANGLDHYTSRQLTLFEQIRLEGTEAAENTLSKRYALRALSPRGIFPAAVETCEVRDRQAARREYRALWDDFLVGLERIPASHRSSLPLWLDHFDSLWLAHTHAIPAATAFGVKPEVSLYDHSHAAAALAVALWRWHEANGKTGTESISALRSRSDYNEPKFLLVQGDFFGIQDFIFAAGGESRKQAAKLLRGRSFQVSLFTELAALRVLDELGLPPTSQIINAAGKFMIVAPDIPEVRTNLATVRDRLDTWFLEHTFGLAGIGLAWTGASCADFLRRRGERDEHTPFARLMTRLRQQLDIVKHQRFGLCTQGGRAFTEAEYPFGTCAYNGRLPADKLIDGTPSCKLSRDQIAIGESLIRLDRLIVVDATARDELHDGRTLRSLEVDLFGYTLAFTASAEATGKFGPLAGTGVLRRCWDFAAATEDDREGKQPLWSGFARRFISGYVPRVSTDDHGVLAGRYDGLVPASERPAPGELKTLDMLACADRRPDERDPSRWLGVAALGVLKGDIDNLGELFRVGLRQPTFAKMAALSRQVNGFFAIY</sequence>
<dbReference type="Proteomes" id="UP000321192">
    <property type="component" value="Unassembled WGS sequence"/>
</dbReference>
<dbReference type="InterPro" id="IPR013408">
    <property type="entry name" value="Cas10/Csm1"/>
</dbReference>
<comment type="caution">
    <text evidence="3">The sequence shown here is derived from an EMBL/GenBank/DDBJ whole genome shotgun (WGS) entry which is preliminary data.</text>
</comment>
<dbReference type="PANTHER" id="PTHR36528:SF1">
    <property type="entry name" value="CRISPR SYSTEM SINGLE-STRAND-SPECIFIC DEOXYRIBONUCLEASE CAS10_CSM1 (SUBTYPE III-A)"/>
    <property type="match status" value="1"/>
</dbReference>
<feature type="domain" description="Csm1 subunit" evidence="2">
    <location>
        <begin position="328"/>
        <end position="419"/>
    </location>
</feature>